<evidence type="ECO:0000256" key="1">
    <source>
        <dbReference type="ARBA" id="ARBA00006484"/>
    </source>
</evidence>
<dbReference type="Pfam" id="PF13561">
    <property type="entry name" value="adh_short_C2"/>
    <property type="match status" value="1"/>
</dbReference>
<reference evidence="3" key="1">
    <citation type="submission" date="2017-09" db="EMBL/GenBank/DDBJ databases">
        <title>Large-scale bioinformatics analysis of Bacillus genomes uncovers conserved roles of natural products in bacterial physiology.</title>
        <authorList>
            <consortium name="Agbiome Team Llc"/>
            <person name="Bleich R.M."/>
            <person name="Kirk G.J."/>
            <person name="Santa Maria K.C."/>
            <person name="Allen S.E."/>
            <person name="Farag S."/>
            <person name="Shank E.A."/>
            <person name="Bowers A."/>
        </authorList>
    </citation>
    <scope>NUCLEOTIDE SEQUENCE</scope>
    <source>
        <strain evidence="3">AFS005430</strain>
    </source>
</reference>
<name>A0AB73QRM9_9BACI</name>
<gene>
    <name evidence="3" type="ORF">CN678_30645</name>
</gene>
<keyword evidence="2" id="KW-0560">Oxidoreductase</keyword>
<dbReference type="Proteomes" id="UP000220969">
    <property type="component" value="Unassembled WGS sequence"/>
</dbReference>
<dbReference type="AlphaFoldDB" id="A0AB73QRM9"/>
<proteinExistence type="inferred from homology"/>
<comment type="caution">
    <text evidence="3">The sequence shown here is derived from an EMBL/GenBank/DDBJ whole genome shotgun (WGS) entry which is preliminary data.</text>
</comment>
<dbReference type="PANTHER" id="PTHR48107:SF7">
    <property type="entry name" value="RE15974P"/>
    <property type="match status" value="1"/>
</dbReference>
<organism evidence="3">
    <name type="scientific">Bacillus toyonensis</name>
    <dbReference type="NCBI Taxonomy" id="155322"/>
    <lineage>
        <taxon>Bacteria</taxon>
        <taxon>Bacillati</taxon>
        <taxon>Bacillota</taxon>
        <taxon>Bacilli</taxon>
        <taxon>Bacillales</taxon>
        <taxon>Bacillaceae</taxon>
        <taxon>Bacillus</taxon>
        <taxon>Bacillus cereus group</taxon>
    </lineage>
</organism>
<accession>A0AB73QRM9</accession>
<sequence length="90" mass="9787">MSKETINTLTHTLAQQLGVRGITVNAIFPGIINTEMYAERLGSRDGQKYAAGLSTSNRWGEPNDIVGFLSLSDGRWLIGKLIDASSVSYL</sequence>
<evidence type="ECO:0000256" key="2">
    <source>
        <dbReference type="ARBA" id="ARBA00023002"/>
    </source>
</evidence>
<dbReference type="PANTHER" id="PTHR48107">
    <property type="entry name" value="NADPH-DEPENDENT ALDEHYDE REDUCTASE-LIKE PROTEIN, CHLOROPLASTIC-RELATED"/>
    <property type="match status" value="1"/>
</dbReference>
<dbReference type="InterPro" id="IPR002347">
    <property type="entry name" value="SDR_fam"/>
</dbReference>
<dbReference type="InterPro" id="IPR036291">
    <property type="entry name" value="NAD(P)-bd_dom_sf"/>
</dbReference>
<protein>
    <submittedName>
        <fullName evidence="3">Short-chain dehydrogenase</fullName>
    </submittedName>
</protein>
<dbReference type="SUPFAM" id="SSF51735">
    <property type="entry name" value="NAD(P)-binding Rossmann-fold domains"/>
    <property type="match status" value="1"/>
</dbReference>
<dbReference type="EMBL" id="NUEH01000093">
    <property type="protein sequence ID" value="PEI81916.1"/>
    <property type="molecule type" value="Genomic_DNA"/>
</dbReference>
<comment type="similarity">
    <text evidence="1">Belongs to the short-chain dehydrogenases/reductases (SDR) family.</text>
</comment>
<dbReference type="GO" id="GO:0016614">
    <property type="term" value="F:oxidoreductase activity, acting on CH-OH group of donors"/>
    <property type="evidence" value="ECO:0007669"/>
    <property type="project" value="UniProtKB-ARBA"/>
</dbReference>
<evidence type="ECO:0000313" key="3">
    <source>
        <dbReference type="EMBL" id="PEI81916.1"/>
    </source>
</evidence>
<dbReference type="Gene3D" id="3.40.50.720">
    <property type="entry name" value="NAD(P)-binding Rossmann-like Domain"/>
    <property type="match status" value="1"/>
</dbReference>